<feature type="coiled-coil region" evidence="1">
    <location>
        <begin position="676"/>
        <end position="756"/>
    </location>
</feature>
<sequence>MSEPTSPSPPPRPEQRSQTHLLPSSIFSTPSLSSTLPLPRPTSASGGLYRNSLQRKGRTGSSRRRHTRSVTSVSHSSDGEGSLGDFSMENYTIDLAQLGRKVGGAPMVGGKHADMDGSMGVETQPAVKGRNEDLEEDGSDYFDGDYSIDLGALGDSSSSVVLEERVPQREQIPSEDDGPEDFTLNLEKWMRGTGKWEKKKDIKKSSDDHDPEDDQQKGAHAESEEPVDESVFEPVGTSTPAPVNHAIEDFQEEIRLGAPPLSRLNTEMRQDNTAEEVFDRIAALQTEVESMRMEEENRRLAHQALEQENNEMKVEHKAALEREQSRHEQLKKAHRDTQEALKQENEQLKQNYDDAIEQLQVLAQESSPHSAKADQVDATDGSAATELAKLKAKGEADQIEAETNIKALKSELRSFQDECLALKAEIESIKGAYDLKVKELNSELEARKNEIALDREESIERGNEVASLTATIQQKDKEIYALNGEIKALRMELRHAQDQLAELDAKKNEIALERKESIQRGNEAASLADTIERKEKEIYALNGEVKAMKMELEHAQQQLAETRRIMETVEDENDRLMQQNDRQADEVKDLKATVKDYASKERLTRAYTSSTKETQHDEDPERIDMATHEAALEALSQKHQVTLESLGNTHGKELQILRSALMKASLAMQKREAKLARVHKEEVASLKEEIADLKKSVKAFQSSDTGIENELRSAIRVLSSKLEKAHASLKSARADAAEARQKADDMRDTNAAVNAELEAGFAVAVEAREKEWRRRIALLFRERDKMAKALMLGWGREEVGPKESERGQGYKYKYVTR</sequence>
<feature type="compositionally biased region" description="Basic and acidic residues" evidence="2">
    <location>
        <begin position="246"/>
        <end position="255"/>
    </location>
</feature>
<feature type="region of interest" description="Disordered" evidence="2">
    <location>
        <begin position="107"/>
        <end position="270"/>
    </location>
</feature>
<keyword evidence="1" id="KW-0175">Coiled coil</keyword>
<dbReference type="PANTHER" id="PTHR34707:SF1">
    <property type="entry name" value="VIMENTIN-TYPE INTERMEDIATE FILAMENT-ASSOCIATED COILED-COIL PROTEIN"/>
    <property type="match status" value="1"/>
</dbReference>
<dbReference type="GO" id="GO:0045098">
    <property type="term" value="C:type III intermediate filament"/>
    <property type="evidence" value="ECO:0007669"/>
    <property type="project" value="TreeGrafter"/>
</dbReference>
<comment type="caution">
    <text evidence="3">The sequence shown here is derived from an EMBL/GenBank/DDBJ whole genome shotgun (WGS) entry which is preliminary data.</text>
</comment>
<evidence type="ECO:0000313" key="3">
    <source>
        <dbReference type="EMBL" id="KAK0510441.1"/>
    </source>
</evidence>
<feature type="compositionally biased region" description="Basic and acidic residues" evidence="2">
    <location>
        <begin position="310"/>
        <end position="340"/>
    </location>
</feature>
<evidence type="ECO:0000256" key="2">
    <source>
        <dbReference type="SAM" id="MobiDB-lite"/>
    </source>
</evidence>
<dbReference type="EMBL" id="JAFEKC020000015">
    <property type="protein sequence ID" value="KAK0510441.1"/>
    <property type="molecule type" value="Genomic_DNA"/>
</dbReference>
<protein>
    <recommendedName>
        <fullName evidence="5">Spindle pole body associated protein</fullName>
    </recommendedName>
</protein>
<feature type="coiled-coil region" evidence="1">
    <location>
        <begin position="398"/>
        <end position="600"/>
    </location>
</feature>
<evidence type="ECO:0000256" key="1">
    <source>
        <dbReference type="SAM" id="Coils"/>
    </source>
</evidence>
<name>A0AA39QZ26_9LECA</name>
<dbReference type="PANTHER" id="PTHR34707">
    <property type="entry name" value="VIMENTIN-TYPE INTERMEDIATE FILAMENT-ASSOCIATED COILED-COIL PROTEIN"/>
    <property type="match status" value="1"/>
</dbReference>
<feature type="region of interest" description="Disordered" evidence="2">
    <location>
        <begin position="1"/>
        <end position="86"/>
    </location>
</feature>
<reference evidence="3" key="1">
    <citation type="submission" date="2023-03" db="EMBL/GenBank/DDBJ databases">
        <title>Complete genome of Cladonia borealis.</title>
        <authorList>
            <person name="Park H."/>
        </authorList>
    </citation>
    <scope>NUCLEOTIDE SEQUENCE</scope>
    <source>
        <strain evidence="3">ANT050790</strain>
    </source>
</reference>
<proteinExistence type="predicted"/>
<evidence type="ECO:0000313" key="4">
    <source>
        <dbReference type="Proteomes" id="UP001166286"/>
    </source>
</evidence>
<feature type="compositionally biased region" description="Acidic residues" evidence="2">
    <location>
        <begin position="133"/>
        <end position="143"/>
    </location>
</feature>
<keyword evidence="4" id="KW-1185">Reference proteome</keyword>
<dbReference type="AlphaFoldDB" id="A0AA39QZ26"/>
<gene>
    <name evidence="3" type="ORF">JMJ35_006873</name>
</gene>
<feature type="compositionally biased region" description="Basic and acidic residues" evidence="2">
    <location>
        <begin position="188"/>
        <end position="223"/>
    </location>
</feature>
<feature type="compositionally biased region" description="Pro residues" evidence="2">
    <location>
        <begin position="1"/>
        <end position="12"/>
    </location>
</feature>
<feature type="compositionally biased region" description="Low complexity" evidence="2">
    <location>
        <begin position="16"/>
        <end position="45"/>
    </location>
</feature>
<accession>A0AA39QZ26</accession>
<feature type="compositionally biased region" description="Basic residues" evidence="2">
    <location>
        <begin position="53"/>
        <end position="68"/>
    </location>
</feature>
<organism evidence="3 4">
    <name type="scientific">Cladonia borealis</name>
    <dbReference type="NCBI Taxonomy" id="184061"/>
    <lineage>
        <taxon>Eukaryota</taxon>
        <taxon>Fungi</taxon>
        <taxon>Dikarya</taxon>
        <taxon>Ascomycota</taxon>
        <taxon>Pezizomycotina</taxon>
        <taxon>Lecanoromycetes</taxon>
        <taxon>OSLEUM clade</taxon>
        <taxon>Lecanoromycetidae</taxon>
        <taxon>Lecanorales</taxon>
        <taxon>Lecanorineae</taxon>
        <taxon>Cladoniaceae</taxon>
        <taxon>Cladonia</taxon>
    </lineage>
</organism>
<feature type="region of interest" description="Disordered" evidence="2">
    <location>
        <begin position="305"/>
        <end position="340"/>
    </location>
</feature>
<dbReference type="Proteomes" id="UP001166286">
    <property type="component" value="Unassembled WGS sequence"/>
</dbReference>
<evidence type="ECO:0008006" key="5">
    <source>
        <dbReference type="Google" id="ProtNLM"/>
    </source>
</evidence>